<organism evidence="2 3">
    <name type="scientific">Hyphodiscus hymeniophilus</name>
    <dbReference type="NCBI Taxonomy" id="353542"/>
    <lineage>
        <taxon>Eukaryota</taxon>
        <taxon>Fungi</taxon>
        <taxon>Dikarya</taxon>
        <taxon>Ascomycota</taxon>
        <taxon>Pezizomycotina</taxon>
        <taxon>Leotiomycetes</taxon>
        <taxon>Helotiales</taxon>
        <taxon>Hyphodiscaceae</taxon>
        <taxon>Hyphodiscus</taxon>
    </lineage>
</organism>
<comment type="caution">
    <text evidence="2">The sequence shown here is derived from an EMBL/GenBank/DDBJ whole genome shotgun (WGS) entry which is preliminary data.</text>
</comment>
<accession>A0A9P7AWK2</accession>
<gene>
    <name evidence="2" type="ORF">D0Z07_5294</name>
</gene>
<evidence type="ECO:0000313" key="3">
    <source>
        <dbReference type="Proteomes" id="UP000785200"/>
    </source>
</evidence>
<dbReference type="SUPFAM" id="SSF51905">
    <property type="entry name" value="FAD/NAD(P)-binding domain"/>
    <property type="match status" value="1"/>
</dbReference>
<dbReference type="EMBL" id="VNKQ01000010">
    <property type="protein sequence ID" value="KAG0648210.1"/>
    <property type="molecule type" value="Genomic_DNA"/>
</dbReference>
<dbReference type="InterPro" id="IPR006076">
    <property type="entry name" value="FAD-dep_OxRdtase"/>
</dbReference>
<dbReference type="OrthoDB" id="429143at2759"/>
<feature type="domain" description="FAD dependent oxidoreductase" evidence="1">
    <location>
        <begin position="38"/>
        <end position="348"/>
    </location>
</feature>
<dbReference type="Proteomes" id="UP000785200">
    <property type="component" value="Unassembled WGS sequence"/>
</dbReference>
<dbReference type="Gene3D" id="3.30.9.10">
    <property type="entry name" value="D-Amino Acid Oxidase, subunit A, domain 2"/>
    <property type="match status" value="1"/>
</dbReference>
<proteinExistence type="predicted"/>
<name>A0A9P7AWK2_9HELO</name>
<dbReference type="PANTHER" id="PTHR13847">
    <property type="entry name" value="SARCOSINE DEHYDROGENASE-RELATED"/>
    <property type="match status" value="1"/>
</dbReference>
<dbReference type="Pfam" id="PF01266">
    <property type="entry name" value="DAO"/>
    <property type="match status" value="1"/>
</dbReference>
<sequence>MGGGSDIFPVANSTHSYWRSELHDIDSHRSEEFPSECDVLIVGAGISGVSTAYHILDDNPSPPSVVLLEAREICSGATGRNGCGHLMMGWQFLNGMLKNYGADAAKELTLFKANQVFAMKEVVEKEKLDCDFVLTRVCETYLAQSEADEMTASYEELLKEGLDYIHDVQYLGPKYVERLSGIKGAKAATTVTAAQLWPYKFVTSLLAHLLETTSINVQTHTRVTSVSQCPDGSSLIRTPRGSICAKKVVFATNGYTPGIAHSYTDTIIPVKGTCSHIKTPADTQYPPPHLVQTFGLSFGGKEIRDYLIPRPDGGVICGGAKDTYVTDKELWWNNFDDSTLIEPARKHFETVMQDNFRGWDKSGAFVDYLWYVLETCKSSSCFIPASTTNPC</sequence>
<dbReference type="InterPro" id="IPR036188">
    <property type="entry name" value="FAD/NAD-bd_sf"/>
</dbReference>
<keyword evidence="3" id="KW-1185">Reference proteome</keyword>
<dbReference type="PANTHER" id="PTHR13847:SF279">
    <property type="entry name" value="FAD DEPENDENT OXIDOREDUCTASE DOMAIN-CONTAINING PROTEIN-RELATED"/>
    <property type="match status" value="1"/>
</dbReference>
<dbReference type="AlphaFoldDB" id="A0A9P7AWK2"/>
<evidence type="ECO:0000259" key="1">
    <source>
        <dbReference type="Pfam" id="PF01266"/>
    </source>
</evidence>
<evidence type="ECO:0000313" key="2">
    <source>
        <dbReference type="EMBL" id="KAG0648210.1"/>
    </source>
</evidence>
<dbReference type="Gene3D" id="3.50.50.60">
    <property type="entry name" value="FAD/NAD(P)-binding domain"/>
    <property type="match status" value="1"/>
</dbReference>
<protein>
    <recommendedName>
        <fullName evidence="1">FAD dependent oxidoreductase domain-containing protein</fullName>
    </recommendedName>
</protein>
<dbReference type="GO" id="GO:0005737">
    <property type="term" value="C:cytoplasm"/>
    <property type="evidence" value="ECO:0007669"/>
    <property type="project" value="TreeGrafter"/>
</dbReference>
<reference evidence="2" key="1">
    <citation type="submission" date="2019-07" db="EMBL/GenBank/DDBJ databases">
        <title>Hyphodiscus hymeniophilus genome sequencing and assembly.</title>
        <authorList>
            <person name="Kramer G."/>
            <person name="Nodwell J."/>
        </authorList>
    </citation>
    <scope>NUCLEOTIDE SEQUENCE</scope>
    <source>
        <strain evidence="2">ATCC 34498</strain>
    </source>
</reference>